<dbReference type="KEGG" id="psic:J4E96_02265"/>
<protein>
    <submittedName>
        <fullName evidence="10">Flagellar motor protein MotB</fullName>
    </submittedName>
</protein>
<dbReference type="InterPro" id="IPR025713">
    <property type="entry name" value="MotB-like_N_dom"/>
</dbReference>
<dbReference type="RefSeq" id="WP_227424189.1">
    <property type="nucleotide sequence ID" value="NZ_CP071868.1"/>
</dbReference>
<dbReference type="PANTHER" id="PTHR30329:SF21">
    <property type="entry name" value="LIPOPROTEIN YIAD-RELATED"/>
    <property type="match status" value="1"/>
</dbReference>
<dbReference type="Pfam" id="PF00691">
    <property type="entry name" value="OmpA"/>
    <property type="match status" value="1"/>
</dbReference>
<dbReference type="InterPro" id="IPR050330">
    <property type="entry name" value="Bact_OuterMem_StrucFunc"/>
</dbReference>
<dbReference type="Pfam" id="PF13677">
    <property type="entry name" value="MotB_plug"/>
    <property type="match status" value="1"/>
</dbReference>
<dbReference type="SUPFAM" id="SSF103088">
    <property type="entry name" value="OmpA-like"/>
    <property type="match status" value="1"/>
</dbReference>
<dbReference type="Gene3D" id="3.30.1330.60">
    <property type="entry name" value="OmpA-like domain"/>
    <property type="match status" value="1"/>
</dbReference>
<comment type="similarity">
    <text evidence="2">Belongs to the MotB family.</text>
</comment>
<keyword evidence="10" id="KW-0282">Flagellum</keyword>
<keyword evidence="10" id="KW-0969">Cilium</keyword>
<dbReference type="CDD" id="cd07185">
    <property type="entry name" value="OmpA_C-like"/>
    <property type="match status" value="1"/>
</dbReference>
<name>A0A8A4ZFV5_9MICO</name>
<dbReference type="EMBL" id="CP071868">
    <property type="protein sequence ID" value="QTE29879.1"/>
    <property type="molecule type" value="Genomic_DNA"/>
</dbReference>
<keyword evidence="5 8" id="KW-1133">Transmembrane helix</keyword>
<dbReference type="InterPro" id="IPR036737">
    <property type="entry name" value="OmpA-like_sf"/>
</dbReference>
<accession>A0A8A4ZFV5</accession>
<evidence type="ECO:0000256" key="4">
    <source>
        <dbReference type="ARBA" id="ARBA00022692"/>
    </source>
</evidence>
<keyword evidence="3" id="KW-1003">Cell membrane</keyword>
<feature type="domain" description="OmpA-like" evidence="9">
    <location>
        <begin position="163"/>
        <end position="282"/>
    </location>
</feature>
<gene>
    <name evidence="10" type="ORF">J4E96_02265</name>
</gene>
<evidence type="ECO:0000256" key="2">
    <source>
        <dbReference type="ARBA" id="ARBA00008914"/>
    </source>
</evidence>
<dbReference type="GO" id="GO:0005886">
    <property type="term" value="C:plasma membrane"/>
    <property type="evidence" value="ECO:0007669"/>
    <property type="project" value="UniProtKB-SubCell"/>
</dbReference>
<keyword evidence="10" id="KW-0966">Cell projection</keyword>
<proteinExistence type="inferred from homology"/>
<dbReference type="InterPro" id="IPR006665">
    <property type="entry name" value="OmpA-like"/>
</dbReference>
<evidence type="ECO:0000256" key="6">
    <source>
        <dbReference type="ARBA" id="ARBA00023136"/>
    </source>
</evidence>
<organism evidence="10 11">
    <name type="scientific">Pengzhenrongella sicca</name>
    <dbReference type="NCBI Taxonomy" id="2819238"/>
    <lineage>
        <taxon>Bacteria</taxon>
        <taxon>Bacillati</taxon>
        <taxon>Actinomycetota</taxon>
        <taxon>Actinomycetes</taxon>
        <taxon>Micrococcales</taxon>
        <taxon>Pengzhenrongella</taxon>
    </lineage>
</organism>
<evidence type="ECO:0000259" key="9">
    <source>
        <dbReference type="PROSITE" id="PS51123"/>
    </source>
</evidence>
<keyword evidence="6 7" id="KW-0472">Membrane</keyword>
<evidence type="ECO:0000313" key="10">
    <source>
        <dbReference type="EMBL" id="QTE29879.1"/>
    </source>
</evidence>
<evidence type="ECO:0000256" key="7">
    <source>
        <dbReference type="PROSITE-ProRule" id="PRU00473"/>
    </source>
</evidence>
<sequence length="299" mass="31161">MSAQKGRKPRVHEEEHENHERWAVSYADMMTVLVGLFIVLYAMSQVDQTKFEALRGSLAAGFGNASPTVLTGAAGLMDSAGTVPDTGLPSGPETNQIAPAAAVDPAVDPADVPATDAGADGEVQAVAQARDELTRLLAMQAQIEANLAAVGMAGQVRYVIDARGLVIGLVANDFYFDEGSAALKPAATTVIDAAGPVLAAITDQISIEGHTNATPISGRYATNWELSSDRATQVLRRLVENNAVPGDRIAAVGYGSSRPLVDSGADALTANRRVDLVIHSPLPEPVRELLPSMVTGTGK</sequence>
<evidence type="ECO:0000256" key="8">
    <source>
        <dbReference type="SAM" id="Phobius"/>
    </source>
</evidence>
<feature type="transmembrane region" description="Helical" evidence="8">
    <location>
        <begin position="21"/>
        <end position="43"/>
    </location>
</feature>
<evidence type="ECO:0000256" key="5">
    <source>
        <dbReference type="ARBA" id="ARBA00022989"/>
    </source>
</evidence>
<evidence type="ECO:0000313" key="11">
    <source>
        <dbReference type="Proteomes" id="UP000663937"/>
    </source>
</evidence>
<dbReference type="Proteomes" id="UP000663937">
    <property type="component" value="Chromosome"/>
</dbReference>
<evidence type="ECO:0000256" key="1">
    <source>
        <dbReference type="ARBA" id="ARBA00004162"/>
    </source>
</evidence>
<keyword evidence="11" id="KW-1185">Reference proteome</keyword>
<dbReference type="AlphaFoldDB" id="A0A8A4ZFV5"/>
<dbReference type="PANTHER" id="PTHR30329">
    <property type="entry name" value="STATOR ELEMENT OF FLAGELLAR MOTOR COMPLEX"/>
    <property type="match status" value="1"/>
</dbReference>
<dbReference type="PROSITE" id="PS51123">
    <property type="entry name" value="OMPA_2"/>
    <property type="match status" value="1"/>
</dbReference>
<keyword evidence="4 8" id="KW-0812">Transmembrane</keyword>
<evidence type="ECO:0000256" key="3">
    <source>
        <dbReference type="ARBA" id="ARBA00022475"/>
    </source>
</evidence>
<reference evidence="10" key="1">
    <citation type="submission" date="2021-03" db="EMBL/GenBank/DDBJ databases">
        <title>Pengzhenrongella sicca gen. nov., sp. nov., a new member of suborder Micrococcineae isolated from High-Arctic tundra soil.</title>
        <authorList>
            <person name="Peng F."/>
        </authorList>
    </citation>
    <scope>NUCLEOTIDE SEQUENCE</scope>
    <source>
        <strain evidence="10">LRZ-2</strain>
    </source>
</reference>
<comment type="subcellular location">
    <subcellularLocation>
        <location evidence="1">Cell membrane</location>
        <topology evidence="1">Single-pass membrane protein</topology>
    </subcellularLocation>
</comment>